<organism evidence="2">
    <name type="scientific">Tanacetum cinerariifolium</name>
    <name type="common">Dalmatian daisy</name>
    <name type="synonym">Chrysanthemum cinerariifolium</name>
    <dbReference type="NCBI Taxonomy" id="118510"/>
    <lineage>
        <taxon>Eukaryota</taxon>
        <taxon>Viridiplantae</taxon>
        <taxon>Streptophyta</taxon>
        <taxon>Embryophyta</taxon>
        <taxon>Tracheophyta</taxon>
        <taxon>Spermatophyta</taxon>
        <taxon>Magnoliopsida</taxon>
        <taxon>eudicotyledons</taxon>
        <taxon>Gunneridae</taxon>
        <taxon>Pentapetalae</taxon>
        <taxon>asterids</taxon>
        <taxon>campanulids</taxon>
        <taxon>Asterales</taxon>
        <taxon>Asteraceae</taxon>
        <taxon>Asteroideae</taxon>
        <taxon>Anthemideae</taxon>
        <taxon>Anthemidinae</taxon>
        <taxon>Tanacetum</taxon>
    </lineage>
</organism>
<dbReference type="AlphaFoldDB" id="A0A6L2N8C2"/>
<reference evidence="2" key="1">
    <citation type="journal article" date="2019" name="Sci. Rep.">
        <title>Draft genome of Tanacetum cinerariifolium, the natural source of mosquito coil.</title>
        <authorList>
            <person name="Yamashiro T."/>
            <person name="Shiraishi A."/>
            <person name="Satake H."/>
            <person name="Nakayama K."/>
        </authorList>
    </citation>
    <scope>NUCLEOTIDE SEQUENCE</scope>
</reference>
<evidence type="ECO:0000313" key="2">
    <source>
        <dbReference type="EMBL" id="GEU82370.1"/>
    </source>
</evidence>
<keyword evidence="2" id="KW-0695">RNA-directed DNA polymerase</keyword>
<keyword evidence="2" id="KW-0808">Transferase</keyword>
<feature type="region of interest" description="Disordered" evidence="1">
    <location>
        <begin position="184"/>
        <end position="285"/>
    </location>
</feature>
<accession>A0A6L2N8C2</accession>
<feature type="compositionally biased region" description="Polar residues" evidence="1">
    <location>
        <begin position="194"/>
        <end position="215"/>
    </location>
</feature>
<gene>
    <name evidence="2" type="ORF">Tci_054348</name>
</gene>
<dbReference type="EMBL" id="BKCJ010008467">
    <property type="protein sequence ID" value="GEU82370.1"/>
    <property type="molecule type" value="Genomic_DNA"/>
</dbReference>
<feature type="compositionally biased region" description="Basic and acidic residues" evidence="1">
    <location>
        <begin position="274"/>
        <end position="285"/>
    </location>
</feature>
<proteinExistence type="predicted"/>
<protein>
    <submittedName>
        <fullName evidence="2">Reverse transcriptase domain-containing protein</fullName>
    </submittedName>
</protein>
<evidence type="ECO:0000256" key="1">
    <source>
        <dbReference type="SAM" id="MobiDB-lite"/>
    </source>
</evidence>
<feature type="compositionally biased region" description="Basic and acidic residues" evidence="1">
    <location>
        <begin position="184"/>
        <end position="193"/>
    </location>
</feature>
<dbReference type="GO" id="GO:0003964">
    <property type="term" value="F:RNA-directed DNA polymerase activity"/>
    <property type="evidence" value="ECO:0007669"/>
    <property type="project" value="UniProtKB-KW"/>
</dbReference>
<keyword evidence="2" id="KW-0548">Nucleotidyltransferase</keyword>
<sequence>MNDEPMWFVNRVVTPTPGSAITIPETVTNSLLKKMLRNCHGHNLSKGNIIQIFYHGLNEITQEVLNAASGGIFLYKTPNQAYQILEDKVLLKLDWAKNQKTKSSFEKTVAFITEGSSNSNTDKIMARMDAMTMKIDAQYKDFQSRSKQSNLDDDDIPIHFYGSQNKLETTTKNHQASIQNLKAKFDRVTDKQSGRPSGSLPGNTQPNPKGSSSKPYQPPQARNEHVNAVFTQSGKSYDPLDNLNDQQSEFEIPINFDSDDEDDEPTPQPKPKTPKPDKETQIPKP</sequence>
<comment type="caution">
    <text evidence="2">The sequence shown here is derived from an EMBL/GenBank/DDBJ whole genome shotgun (WGS) entry which is preliminary data.</text>
</comment>
<name>A0A6L2N8C2_TANCI</name>